<name>A0ABD1FZC9_SALDI</name>
<feature type="region of interest" description="Disordered" evidence="1">
    <location>
        <begin position="45"/>
        <end position="82"/>
    </location>
</feature>
<protein>
    <submittedName>
        <fullName evidence="2">Uncharacterized protein</fullName>
    </submittedName>
</protein>
<dbReference type="Pfam" id="PF05340">
    <property type="entry name" value="DUF740"/>
    <property type="match status" value="1"/>
</dbReference>
<dbReference type="PANTHER" id="PTHR34046">
    <property type="entry name" value="OS06G0218800 PROTEIN"/>
    <property type="match status" value="1"/>
</dbReference>
<reference evidence="2 3" key="1">
    <citation type="submission" date="2024-06" db="EMBL/GenBank/DDBJ databases">
        <title>A chromosome level genome sequence of Diviner's sage (Salvia divinorum).</title>
        <authorList>
            <person name="Ford S.A."/>
            <person name="Ro D.-K."/>
            <person name="Ness R.W."/>
            <person name="Phillips M.A."/>
        </authorList>
    </citation>
    <scope>NUCLEOTIDE SEQUENCE [LARGE SCALE GENOMIC DNA]</scope>
    <source>
        <strain evidence="2">SAF-2024a</strain>
        <tissue evidence="2">Leaf</tissue>
    </source>
</reference>
<organism evidence="2 3">
    <name type="scientific">Salvia divinorum</name>
    <name type="common">Maria pastora</name>
    <name type="synonym">Diviner's sage</name>
    <dbReference type="NCBI Taxonomy" id="28513"/>
    <lineage>
        <taxon>Eukaryota</taxon>
        <taxon>Viridiplantae</taxon>
        <taxon>Streptophyta</taxon>
        <taxon>Embryophyta</taxon>
        <taxon>Tracheophyta</taxon>
        <taxon>Spermatophyta</taxon>
        <taxon>Magnoliopsida</taxon>
        <taxon>eudicotyledons</taxon>
        <taxon>Gunneridae</taxon>
        <taxon>Pentapetalae</taxon>
        <taxon>asterids</taxon>
        <taxon>lamiids</taxon>
        <taxon>Lamiales</taxon>
        <taxon>Lamiaceae</taxon>
        <taxon>Nepetoideae</taxon>
        <taxon>Mentheae</taxon>
        <taxon>Salviinae</taxon>
        <taxon>Salvia</taxon>
        <taxon>Salvia subgen. Calosphace</taxon>
    </lineage>
</organism>
<sequence>MERWKVGGNRSKANNAAACKKHPKHRQSPGVCSVCLREKLSHLSNCDDSSRAARSPSAASSASSLSSDVSSLSSSCASPPPELRIPVAFFRKSRSMAVVVPRGRTEEADRNHEKEIRIVKGGFWSKLLPQKSRGRLMHSRTTREIKGSLHHFN</sequence>
<keyword evidence="3" id="KW-1185">Reference proteome</keyword>
<gene>
    <name evidence="2" type="ORF">AAHA92_29436</name>
</gene>
<dbReference type="InterPro" id="IPR008004">
    <property type="entry name" value="OCTOPUS-like"/>
</dbReference>
<evidence type="ECO:0000313" key="2">
    <source>
        <dbReference type="EMBL" id="KAL1536855.1"/>
    </source>
</evidence>
<accession>A0ABD1FZC9</accession>
<feature type="compositionally biased region" description="Low complexity" evidence="1">
    <location>
        <begin position="52"/>
        <end position="77"/>
    </location>
</feature>
<feature type="region of interest" description="Disordered" evidence="1">
    <location>
        <begin position="1"/>
        <end position="31"/>
    </location>
</feature>
<dbReference type="AlphaFoldDB" id="A0ABD1FZC9"/>
<evidence type="ECO:0000313" key="3">
    <source>
        <dbReference type="Proteomes" id="UP001567538"/>
    </source>
</evidence>
<dbReference type="Proteomes" id="UP001567538">
    <property type="component" value="Unassembled WGS sequence"/>
</dbReference>
<comment type="caution">
    <text evidence="2">The sequence shown here is derived from an EMBL/GenBank/DDBJ whole genome shotgun (WGS) entry which is preliminary data.</text>
</comment>
<dbReference type="EMBL" id="JBEAFC010000011">
    <property type="protein sequence ID" value="KAL1536855.1"/>
    <property type="molecule type" value="Genomic_DNA"/>
</dbReference>
<dbReference type="PANTHER" id="PTHR34046:SF19">
    <property type="entry name" value="RAPIDLY ELICITED PROTEIN, PUTATIVE-RELATED"/>
    <property type="match status" value="1"/>
</dbReference>
<proteinExistence type="predicted"/>
<evidence type="ECO:0000256" key="1">
    <source>
        <dbReference type="SAM" id="MobiDB-lite"/>
    </source>
</evidence>